<dbReference type="SMART" id="SM00701">
    <property type="entry name" value="PGRP"/>
    <property type="match status" value="1"/>
</dbReference>
<gene>
    <name evidence="3" type="ORF">PQQ63_03960</name>
</gene>
<protein>
    <submittedName>
        <fullName evidence="3">N-acetylmuramoyl-L-alanine amidase</fullName>
        <ecNumber evidence="3">3.5.1.28</ecNumber>
    </submittedName>
</protein>
<sequence>MVSPYYSIEHWSTANAMPDYKNNDPVEITVNDRAATRQAIINAVRRSRTEFVERSSWAAHKAKTASMQDDWDYRGIAVHHAGRSFTCGPAALQLQDIQSMQMDPTLLQRMQGKMHADDIGYHYAIDCFGNIYEGRDIRFKGEHLFRYNTGIIGIVLLENLAEPEERKDLAGRMQSLVRLLGKNGPQIPGRQKDSLRKLVEILSNVFYIWVLGGHREFQNQSAGEGRICPGNVGLEFVKTLRASLRLSSPS</sequence>
<dbReference type="CDD" id="cd06583">
    <property type="entry name" value="PGRP"/>
    <property type="match status" value="1"/>
</dbReference>
<dbReference type="PANTHER" id="PTHR11022">
    <property type="entry name" value="PEPTIDOGLYCAN RECOGNITION PROTEIN"/>
    <property type="match status" value="1"/>
</dbReference>
<keyword evidence="3" id="KW-0378">Hydrolase</keyword>
<feature type="domain" description="Peptidoglycan recognition protein family" evidence="2">
    <location>
        <begin position="49"/>
        <end position="186"/>
    </location>
</feature>
<dbReference type="Pfam" id="PF01510">
    <property type="entry name" value="Amidase_2"/>
    <property type="match status" value="1"/>
</dbReference>
<dbReference type="InterPro" id="IPR015510">
    <property type="entry name" value="PGRP"/>
</dbReference>
<organism evidence="3 4">
    <name type="scientific">Paraburkholderia metrosideri</name>
    <dbReference type="NCBI Taxonomy" id="580937"/>
    <lineage>
        <taxon>Bacteria</taxon>
        <taxon>Pseudomonadati</taxon>
        <taxon>Pseudomonadota</taxon>
        <taxon>Betaproteobacteria</taxon>
        <taxon>Burkholderiales</taxon>
        <taxon>Burkholderiaceae</taxon>
        <taxon>Paraburkholderia</taxon>
    </lineage>
</organism>
<comment type="similarity">
    <text evidence="1">Belongs to the N-acetylmuramoyl-L-alanine amidase 2 family.</text>
</comment>
<dbReference type="Proteomes" id="UP001629432">
    <property type="component" value="Unassembled WGS sequence"/>
</dbReference>
<dbReference type="EMBL" id="JAQQCF010000002">
    <property type="protein sequence ID" value="MFM0635851.1"/>
    <property type="molecule type" value="Genomic_DNA"/>
</dbReference>
<evidence type="ECO:0000259" key="2">
    <source>
        <dbReference type="SMART" id="SM00701"/>
    </source>
</evidence>
<dbReference type="InterPro" id="IPR036505">
    <property type="entry name" value="Amidase/PGRP_sf"/>
</dbReference>
<dbReference type="PANTHER" id="PTHR11022:SF41">
    <property type="entry name" value="PEPTIDOGLYCAN-RECOGNITION PROTEIN LC-RELATED"/>
    <property type="match status" value="1"/>
</dbReference>
<evidence type="ECO:0000256" key="1">
    <source>
        <dbReference type="ARBA" id="ARBA00007553"/>
    </source>
</evidence>
<dbReference type="RefSeq" id="WP_408333499.1">
    <property type="nucleotide sequence ID" value="NZ_JAQQCF010000002.1"/>
</dbReference>
<dbReference type="GO" id="GO:0008745">
    <property type="term" value="F:N-acetylmuramoyl-L-alanine amidase activity"/>
    <property type="evidence" value="ECO:0007669"/>
    <property type="project" value="UniProtKB-EC"/>
</dbReference>
<accession>A0ABW9DP77</accession>
<evidence type="ECO:0000313" key="4">
    <source>
        <dbReference type="Proteomes" id="UP001629432"/>
    </source>
</evidence>
<reference evidence="3 4" key="1">
    <citation type="journal article" date="2024" name="Chem. Sci.">
        <title>Discovery of megapolipeptins by genome mining of a Burkholderiales bacteria collection.</title>
        <authorList>
            <person name="Paulo B.S."/>
            <person name="Recchia M.J.J."/>
            <person name="Lee S."/>
            <person name="Fergusson C.H."/>
            <person name="Romanowski S.B."/>
            <person name="Hernandez A."/>
            <person name="Krull N."/>
            <person name="Liu D.Y."/>
            <person name="Cavanagh H."/>
            <person name="Bos A."/>
            <person name="Gray C.A."/>
            <person name="Murphy B.T."/>
            <person name="Linington R.G."/>
            <person name="Eustaquio A.S."/>
        </authorList>
    </citation>
    <scope>NUCLEOTIDE SEQUENCE [LARGE SCALE GENOMIC DNA]</scope>
    <source>
        <strain evidence="3 4">RL17-338-BIC-A</strain>
    </source>
</reference>
<dbReference type="EC" id="3.5.1.28" evidence="3"/>
<name>A0ABW9DP77_9BURK</name>
<dbReference type="InterPro" id="IPR002502">
    <property type="entry name" value="Amidase_domain"/>
</dbReference>
<dbReference type="InterPro" id="IPR006619">
    <property type="entry name" value="PGRP_domain_met/bac"/>
</dbReference>
<dbReference type="SUPFAM" id="SSF55846">
    <property type="entry name" value="N-acetylmuramoyl-L-alanine amidase-like"/>
    <property type="match status" value="1"/>
</dbReference>
<dbReference type="Gene3D" id="3.40.80.10">
    <property type="entry name" value="Peptidoglycan recognition protein-like"/>
    <property type="match status" value="1"/>
</dbReference>
<comment type="caution">
    <text evidence="3">The sequence shown here is derived from an EMBL/GenBank/DDBJ whole genome shotgun (WGS) entry which is preliminary data.</text>
</comment>
<evidence type="ECO:0000313" key="3">
    <source>
        <dbReference type="EMBL" id="MFM0635851.1"/>
    </source>
</evidence>
<keyword evidence="4" id="KW-1185">Reference proteome</keyword>
<proteinExistence type="inferred from homology"/>